<dbReference type="Pfam" id="PF13202">
    <property type="entry name" value="EF-hand_5"/>
    <property type="match status" value="1"/>
</dbReference>
<feature type="domain" description="EF-hand" evidence="12">
    <location>
        <begin position="664"/>
        <end position="696"/>
    </location>
</feature>
<dbReference type="PROSITE" id="PS00107">
    <property type="entry name" value="PROTEIN_KINASE_ATP"/>
    <property type="match status" value="1"/>
</dbReference>
<name>A0A7S1A1I1_NOCSC</name>
<protein>
    <recommendedName>
        <fullName evidence="14">Calmodulin</fullName>
    </recommendedName>
</protein>
<keyword evidence="5" id="KW-0418">Kinase</keyword>
<evidence type="ECO:0000259" key="11">
    <source>
        <dbReference type="PROSITE" id="PS50011"/>
    </source>
</evidence>
<dbReference type="GO" id="GO:0005524">
    <property type="term" value="F:ATP binding"/>
    <property type="evidence" value="ECO:0007669"/>
    <property type="project" value="UniProtKB-UniRule"/>
</dbReference>
<dbReference type="Gene3D" id="3.30.200.20">
    <property type="entry name" value="Phosphorylase Kinase, domain 1"/>
    <property type="match status" value="1"/>
</dbReference>
<sequence length="696" mass="78132">MAQALFVFSFNWSICTHFFCAPIMRHEQNHLQAHAAIRGESVPLTPLQVGDTIQYWSSSTKRFYTTKVTAVDAHGSIQIAVKPNVWIDMNEQRTKVVHVQPKLSQRPGTVGKIADLGSHSAEQAKNLQYLLRDGAEEEIKQVALGNFDKFDGNGNGRLEYGEYTELCRAVHTQLKLAPPNESNMRKLFDSYDIDHDGVIEKSEFPSAFRRLIRWTLAGVKCLELSDLVHTNLQSFDAKYALGKRLGAGAMGVAYFATERATGRQVVVKKNKNPTDREDFDKVRNLSHPNVIKVIEVFTRPEICIVSEFCGGGDLFGCLEYCHAQKFGITYQFFAHVMSHAMRGVHYLHSTVRICHNDIKPDNIFLDRKPEASDFKNQQFPRFIVADFGLARAMGLETSGDPRYKPPEVYTQNLKKATVAGDIWALGVTQFELLSGGKLIYTNHRNLGQWDGFLKFQNGILLKRFQQGIMSGQDPNWQEIAGSSRAMELTKRLLARDPRARLGLQSALEHSFFDMLHEDVHELDASVAQGLAHRSNMTNLKMTLLNMVALKLHGDAVAHFEELWNRFDLDKSGALTVEEFVKVARASDSTIDDAHATEMFKGADLDSTGSLNFLEFMGLMVNTDALTSEQLAECFKSLFSEVCTTSGGLVTANQFLEKFPSAIQQHQESVKSLFNNIDTNNDGSIDETEFVDFIDSM</sequence>
<feature type="signal peptide" evidence="10">
    <location>
        <begin position="1"/>
        <end position="16"/>
    </location>
</feature>
<dbReference type="AlphaFoldDB" id="A0A7S1A1I1"/>
<evidence type="ECO:0000256" key="1">
    <source>
        <dbReference type="ARBA" id="ARBA00001946"/>
    </source>
</evidence>
<evidence type="ECO:0000259" key="12">
    <source>
        <dbReference type="PROSITE" id="PS50222"/>
    </source>
</evidence>
<dbReference type="SMART" id="SM00054">
    <property type="entry name" value="EFh"/>
    <property type="match status" value="5"/>
</dbReference>
<dbReference type="SUPFAM" id="SSF56112">
    <property type="entry name" value="Protein kinase-like (PK-like)"/>
    <property type="match status" value="1"/>
</dbReference>
<evidence type="ECO:0000313" key="13">
    <source>
        <dbReference type="EMBL" id="CAD8839664.1"/>
    </source>
</evidence>
<dbReference type="InterPro" id="IPR017441">
    <property type="entry name" value="Protein_kinase_ATP_BS"/>
</dbReference>
<dbReference type="InterPro" id="IPR011992">
    <property type="entry name" value="EF-hand-dom_pair"/>
</dbReference>
<dbReference type="Pfam" id="PF00069">
    <property type="entry name" value="Pkinase"/>
    <property type="match status" value="1"/>
</dbReference>
<keyword evidence="10" id="KW-0732">Signal</keyword>
<evidence type="ECO:0000256" key="2">
    <source>
        <dbReference type="ARBA" id="ARBA00022527"/>
    </source>
</evidence>
<comment type="similarity">
    <text evidence="8">Belongs to the protein kinase superfamily. Ser/Thr protein kinase family. CDPK subfamily.</text>
</comment>
<dbReference type="InterPro" id="IPR002048">
    <property type="entry name" value="EF_hand_dom"/>
</dbReference>
<feature type="domain" description="Protein kinase" evidence="11">
    <location>
        <begin position="239"/>
        <end position="512"/>
    </location>
</feature>
<keyword evidence="4 9" id="KW-0547">Nucleotide-binding</keyword>
<keyword evidence="3" id="KW-0808">Transferase</keyword>
<keyword evidence="6" id="KW-0106">Calcium</keyword>
<dbReference type="PROSITE" id="PS00108">
    <property type="entry name" value="PROTEIN_KINASE_ST"/>
    <property type="match status" value="1"/>
</dbReference>
<dbReference type="PROSITE" id="PS50011">
    <property type="entry name" value="PROTEIN_KINASE_DOM"/>
    <property type="match status" value="1"/>
</dbReference>
<evidence type="ECO:0008006" key="14">
    <source>
        <dbReference type="Google" id="ProtNLM"/>
    </source>
</evidence>
<feature type="domain" description="EF-hand" evidence="12">
    <location>
        <begin position="138"/>
        <end position="173"/>
    </location>
</feature>
<evidence type="ECO:0000256" key="4">
    <source>
        <dbReference type="ARBA" id="ARBA00022741"/>
    </source>
</evidence>
<dbReference type="SMART" id="SM00220">
    <property type="entry name" value="S_TKc"/>
    <property type="match status" value="1"/>
</dbReference>
<evidence type="ECO:0000256" key="8">
    <source>
        <dbReference type="ARBA" id="ARBA00024334"/>
    </source>
</evidence>
<feature type="domain" description="EF-hand" evidence="12">
    <location>
        <begin position="554"/>
        <end position="589"/>
    </location>
</feature>
<feature type="chain" id="PRO_5030631724" description="Calmodulin" evidence="10">
    <location>
        <begin position="17"/>
        <end position="696"/>
    </location>
</feature>
<dbReference type="InterPro" id="IPR008271">
    <property type="entry name" value="Ser/Thr_kinase_AS"/>
</dbReference>
<evidence type="ECO:0000256" key="5">
    <source>
        <dbReference type="ARBA" id="ARBA00022777"/>
    </source>
</evidence>
<dbReference type="InterPro" id="IPR000719">
    <property type="entry name" value="Prot_kinase_dom"/>
</dbReference>
<evidence type="ECO:0000256" key="7">
    <source>
        <dbReference type="ARBA" id="ARBA00022840"/>
    </source>
</evidence>
<dbReference type="GO" id="GO:0005509">
    <property type="term" value="F:calcium ion binding"/>
    <property type="evidence" value="ECO:0007669"/>
    <property type="project" value="InterPro"/>
</dbReference>
<dbReference type="InterPro" id="IPR011009">
    <property type="entry name" value="Kinase-like_dom_sf"/>
</dbReference>
<reference evidence="13" key="1">
    <citation type="submission" date="2021-01" db="EMBL/GenBank/DDBJ databases">
        <authorList>
            <person name="Corre E."/>
            <person name="Pelletier E."/>
            <person name="Niang G."/>
            <person name="Scheremetjew M."/>
            <person name="Finn R."/>
            <person name="Kale V."/>
            <person name="Holt S."/>
            <person name="Cochrane G."/>
            <person name="Meng A."/>
            <person name="Brown T."/>
            <person name="Cohen L."/>
        </authorList>
    </citation>
    <scope>NUCLEOTIDE SEQUENCE</scope>
</reference>
<evidence type="ECO:0000256" key="6">
    <source>
        <dbReference type="ARBA" id="ARBA00022837"/>
    </source>
</evidence>
<feature type="domain" description="EF-hand" evidence="12">
    <location>
        <begin position="590"/>
        <end position="625"/>
    </location>
</feature>
<dbReference type="GO" id="GO:0004674">
    <property type="term" value="F:protein serine/threonine kinase activity"/>
    <property type="evidence" value="ECO:0007669"/>
    <property type="project" value="UniProtKB-KW"/>
</dbReference>
<proteinExistence type="inferred from homology"/>
<dbReference type="PROSITE" id="PS50222">
    <property type="entry name" value="EF_HAND_2"/>
    <property type="match status" value="5"/>
</dbReference>
<feature type="binding site" evidence="9">
    <location>
        <position position="269"/>
    </location>
    <ligand>
        <name>ATP</name>
        <dbReference type="ChEBI" id="CHEBI:30616"/>
    </ligand>
</feature>
<dbReference type="CDD" id="cd00051">
    <property type="entry name" value="EFh"/>
    <property type="match status" value="1"/>
</dbReference>
<dbReference type="EMBL" id="HBFQ01019993">
    <property type="protein sequence ID" value="CAD8839664.1"/>
    <property type="molecule type" value="Transcribed_RNA"/>
</dbReference>
<feature type="domain" description="EF-hand" evidence="12">
    <location>
        <begin position="179"/>
        <end position="214"/>
    </location>
</feature>
<dbReference type="SUPFAM" id="SSF47473">
    <property type="entry name" value="EF-hand"/>
    <property type="match status" value="2"/>
</dbReference>
<dbReference type="PANTHER" id="PTHR24349">
    <property type="entry name" value="SERINE/THREONINE-PROTEIN KINASE"/>
    <property type="match status" value="1"/>
</dbReference>
<comment type="cofactor">
    <cofactor evidence="1">
        <name>Mg(2+)</name>
        <dbReference type="ChEBI" id="CHEBI:18420"/>
    </cofactor>
</comment>
<evidence type="ECO:0000256" key="9">
    <source>
        <dbReference type="PROSITE-ProRule" id="PRU10141"/>
    </source>
</evidence>
<dbReference type="PROSITE" id="PS00018">
    <property type="entry name" value="EF_HAND_1"/>
    <property type="match status" value="5"/>
</dbReference>
<dbReference type="Pfam" id="PF13499">
    <property type="entry name" value="EF-hand_7"/>
    <property type="match status" value="2"/>
</dbReference>
<dbReference type="Gene3D" id="1.10.238.10">
    <property type="entry name" value="EF-hand"/>
    <property type="match status" value="2"/>
</dbReference>
<evidence type="ECO:0000256" key="3">
    <source>
        <dbReference type="ARBA" id="ARBA00022679"/>
    </source>
</evidence>
<dbReference type="InterPro" id="IPR050205">
    <property type="entry name" value="CDPK_Ser/Thr_kinases"/>
</dbReference>
<keyword evidence="2" id="KW-0723">Serine/threonine-protein kinase</keyword>
<evidence type="ECO:0000256" key="10">
    <source>
        <dbReference type="SAM" id="SignalP"/>
    </source>
</evidence>
<gene>
    <name evidence="13" type="ORF">NSCI0253_LOCUS14012</name>
</gene>
<accession>A0A7S1A1I1</accession>
<dbReference type="InterPro" id="IPR018247">
    <property type="entry name" value="EF_Hand_1_Ca_BS"/>
</dbReference>
<keyword evidence="7 9" id="KW-0067">ATP-binding</keyword>
<organism evidence="13">
    <name type="scientific">Noctiluca scintillans</name>
    <name type="common">Sea sparkle</name>
    <name type="synonym">Red tide dinoflagellate</name>
    <dbReference type="NCBI Taxonomy" id="2966"/>
    <lineage>
        <taxon>Eukaryota</taxon>
        <taxon>Sar</taxon>
        <taxon>Alveolata</taxon>
        <taxon>Dinophyceae</taxon>
        <taxon>Noctilucales</taxon>
        <taxon>Noctilucaceae</taxon>
        <taxon>Noctiluca</taxon>
    </lineage>
</organism>
<dbReference type="Gene3D" id="1.10.510.10">
    <property type="entry name" value="Transferase(Phosphotransferase) domain 1"/>
    <property type="match status" value="1"/>
</dbReference>